<evidence type="ECO:0000256" key="2">
    <source>
        <dbReference type="ARBA" id="ARBA00022679"/>
    </source>
</evidence>
<proteinExistence type="predicted"/>
<evidence type="ECO:0000256" key="4">
    <source>
        <dbReference type="ARBA" id="ARBA00022723"/>
    </source>
</evidence>
<keyword evidence="3" id="KW-0548">Nucleotidyltransferase</keyword>
<evidence type="ECO:0000256" key="6">
    <source>
        <dbReference type="ARBA" id="ARBA00022840"/>
    </source>
</evidence>
<evidence type="ECO:0000313" key="10">
    <source>
        <dbReference type="Proteomes" id="UP000255411"/>
    </source>
</evidence>
<keyword evidence="2" id="KW-0808">Transferase</keyword>
<dbReference type="Proteomes" id="UP000255411">
    <property type="component" value="Chromosome"/>
</dbReference>
<dbReference type="PANTHER" id="PTHR33571:SF14">
    <property type="entry name" value="PROTEIN ADENYLYLTRANSFERASE MJ0435-RELATED"/>
    <property type="match status" value="1"/>
</dbReference>
<dbReference type="Pfam" id="PF18765">
    <property type="entry name" value="Polbeta"/>
    <property type="match status" value="1"/>
</dbReference>
<dbReference type="EMBL" id="CP022601">
    <property type="protein sequence ID" value="AXJ14102.1"/>
    <property type="molecule type" value="Genomic_DNA"/>
</dbReference>
<gene>
    <name evidence="9" type="ORF">Sp14A_22200</name>
</gene>
<dbReference type="SUPFAM" id="SSF81301">
    <property type="entry name" value="Nucleotidyltransferase"/>
    <property type="match status" value="1"/>
</dbReference>
<dbReference type="GO" id="GO:0016779">
    <property type="term" value="F:nucleotidyltransferase activity"/>
    <property type="evidence" value="ECO:0007669"/>
    <property type="project" value="UniProtKB-KW"/>
</dbReference>
<evidence type="ECO:0000256" key="5">
    <source>
        <dbReference type="ARBA" id="ARBA00022741"/>
    </source>
</evidence>
<evidence type="ECO:0000256" key="1">
    <source>
        <dbReference type="ARBA" id="ARBA00001946"/>
    </source>
</evidence>
<dbReference type="PANTHER" id="PTHR33571">
    <property type="entry name" value="SSL8005 PROTEIN"/>
    <property type="match status" value="1"/>
</dbReference>
<dbReference type="InterPro" id="IPR041633">
    <property type="entry name" value="Polbeta"/>
</dbReference>
<dbReference type="AlphaFoldDB" id="A0A345VN00"/>
<dbReference type="InterPro" id="IPR043519">
    <property type="entry name" value="NT_sf"/>
</dbReference>
<keyword evidence="4" id="KW-0479">Metal-binding</keyword>
<evidence type="ECO:0000259" key="8">
    <source>
        <dbReference type="Pfam" id="PF18765"/>
    </source>
</evidence>
<reference evidence="9 10" key="1">
    <citation type="submission" date="2017-07" db="EMBL/GenBank/DDBJ databases">
        <title>Streptococcus pluranimalium as cause of bovine abortion.</title>
        <authorList>
            <person name="Rodriguez Campos S."/>
            <person name="Gobeli Brawand S."/>
            <person name="Brodard I."/>
            <person name="Rychener L."/>
            <person name="Perreten V."/>
        </authorList>
    </citation>
    <scope>NUCLEOTIDE SEQUENCE [LARGE SCALE GENOMIC DNA]</scope>
    <source>
        <strain evidence="9 10">14A0014</strain>
    </source>
</reference>
<dbReference type="Gene3D" id="3.30.460.10">
    <property type="entry name" value="Beta Polymerase, domain 2"/>
    <property type="match status" value="1"/>
</dbReference>
<dbReference type="RefSeq" id="WP_115131023.1">
    <property type="nucleotide sequence ID" value="NZ_CP022601.1"/>
</dbReference>
<organism evidence="9 10">
    <name type="scientific">Streptococcus pluranimalium</name>
    <dbReference type="NCBI Taxonomy" id="82348"/>
    <lineage>
        <taxon>Bacteria</taxon>
        <taxon>Bacillati</taxon>
        <taxon>Bacillota</taxon>
        <taxon>Bacilli</taxon>
        <taxon>Lactobacillales</taxon>
        <taxon>Streptococcaceae</taxon>
        <taxon>Streptococcus</taxon>
    </lineage>
</organism>
<keyword evidence="7" id="KW-0460">Magnesium</keyword>
<dbReference type="GO" id="GO:0005524">
    <property type="term" value="F:ATP binding"/>
    <property type="evidence" value="ECO:0007669"/>
    <property type="project" value="UniProtKB-KW"/>
</dbReference>
<evidence type="ECO:0000256" key="3">
    <source>
        <dbReference type="ARBA" id="ARBA00022695"/>
    </source>
</evidence>
<keyword evidence="6" id="KW-0067">ATP-binding</keyword>
<dbReference type="CDD" id="cd05403">
    <property type="entry name" value="NT_KNTase_like"/>
    <property type="match status" value="1"/>
</dbReference>
<dbReference type="InterPro" id="IPR052038">
    <property type="entry name" value="Type-VII_TA_antitoxin"/>
</dbReference>
<keyword evidence="5" id="KW-0547">Nucleotide-binding</keyword>
<accession>A0A345VN00</accession>
<sequence>MVYTIEDIKSMIKPIADKYELSAVYLFGSYARGEADNQSDVDLVYEFKDTVSSPDLFGVYYSLQELFPEGVDALYIEDIKNPDSPLLQSISHQFEEEKQVVYEVA</sequence>
<protein>
    <recommendedName>
        <fullName evidence="8">Polymerase beta nucleotidyltransferase domain-containing protein</fullName>
    </recommendedName>
</protein>
<evidence type="ECO:0000313" key="9">
    <source>
        <dbReference type="EMBL" id="AXJ14102.1"/>
    </source>
</evidence>
<evidence type="ECO:0000256" key="7">
    <source>
        <dbReference type="ARBA" id="ARBA00022842"/>
    </source>
</evidence>
<comment type="cofactor">
    <cofactor evidence="1">
        <name>Mg(2+)</name>
        <dbReference type="ChEBI" id="CHEBI:18420"/>
    </cofactor>
</comment>
<feature type="domain" description="Polymerase beta nucleotidyltransferase" evidence="8">
    <location>
        <begin position="12"/>
        <end position="77"/>
    </location>
</feature>
<dbReference type="GO" id="GO:0046872">
    <property type="term" value="F:metal ion binding"/>
    <property type="evidence" value="ECO:0007669"/>
    <property type="project" value="UniProtKB-KW"/>
</dbReference>
<name>A0A345VN00_9STRE</name>